<organism evidence="3 4">
    <name type="scientific">Myceligenerans crystallogenes</name>
    <dbReference type="NCBI Taxonomy" id="316335"/>
    <lineage>
        <taxon>Bacteria</taxon>
        <taxon>Bacillati</taxon>
        <taxon>Actinomycetota</taxon>
        <taxon>Actinomycetes</taxon>
        <taxon>Micrococcales</taxon>
        <taxon>Promicromonosporaceae</taxon>
        <taxon>Myceligenerans</taxon>
    </lineage>
</organism>
<dbReference type="RefSeq" id="WP_344103045.1">
    <property type="nucleotide sequence ID" value="NZ_BAAANL010000004.1"/>
</dbReference>
<evidence type="ECO:0000256" key="1">
    <source>
        <dbReference type="SAM" id="MobiDB-lite"/>
    </source>
</evidence>
<dbReference type="EMBL" id="BAAANL010000004">
    <property type="protein sequence ID" value="GAA1865059.1"/>
    <property type="molecule type" value="Genomic_DNA"/>
</dbReference>
<sequence>MACDATTLLDPGRCAKEAAATAFDGALDELRRGVVEATGDVVSSLGGMWVDVSPVDLRAGDRTGAAAGDLAAEAGRDVSEVLGYLQWIGLVVAAVGLILLLARIGARARRGERTAAVGRIGLVLGGVVLIGGASSLAGFVLEGSGPRGGGAVYFLQSALWWYMGAAAVVAVIIAGIRMAWEQRAQPGRDLVRGMITLVVVAGAGVTIIQTLIAISDSFSRWIIDRSLGCGPSETAACFEERMSDILVIPGPDRAVADLELGSLTIIILGLTAILVSFAQIILMIARSGMLVVLAGVLPLAASATTTETGQTWFKRSVGWIAAFILYKPAAAVIYAGAFQLVGAPPGRASGEAGAWNACTSGDLCSDGGTGLYSVLAGLMFMVLAVLALPALMRFVVPVVGAATGGGNLPDAAAVEVPTGARPSNGSGLSGPSGAPAATGRRPGAPGWSGPPGPAGVVAHPSGGGSGHAAPGKPRVNGAGSAAGGRSPAGTSARPGARPGGGAGSDGAGTGTGPAEGPAGTAAGASAAGTRRTAGPGAAERRAREAAGEEGPTGSA</sequence>
<feature type="region of interest" description="Disordered" evidence="1">
    <location>
        <begin position="416"/>
        <end position="555"/>
    </location>
</feature>
<feature type="transmembrane region" description="Helical" evidence="2">
    <location>
        <begin position="370"/>
        <end position="391"/>
    </location>
</feature>
<comment type="caution">
    <text evidence="3">The sequence shown here is derived from an EMBL/GenBank/DDBJ whole genome shotgun (WGS) entry which is preliminary data.</text>
</comment>
<keyword evidence="4" id="KW-1185">Reference proteome</keyword>
<feature type="compositionally biased region" description="Low complexity" evidence="1">
    <location>
        <begin position="514"/>
        <end position="537"/>
    </location>
</feature>
<accession>A0ABN2NG86</accession>
<evidence type="ECO:0000313" key="3">
    <source>
        <dbReference type="EMBL" id="GAA1865059.1"/>
    </source>
</evidence>
<feature type="compositionally biased region" description="Low complexity" evidence="1">
    <location>
        <begin position="467"/>
        <end position="496"/>
    </location>
</feature>
<feature type="transmembrane region" description="Helical" evidence="2">
    <location>
        <begin position="84"/>
        <end position="104"/>
    </location>
</feature>
<keyword evidence="2" id="KW-1133">Transmembrane helix</keyword>
<protein>
    <recommendedName>
        <fullName evidence="5">TrbL/VirB6 plasmid conjugal transfer protein</fullName>
    </recommendedName>
</protein>
<dbReference type="Proteomes" id="UP001501094">
    <property type="component" value="Unassembled WGS sequence"/>
</dbReference>
<feature type="transmembrane region" description="Helical" evidence="2">
    <location>
        <begin position="159"/>
        <end position="180"/>
    </location>
</feature>
<feature type="compositionally biased region" description="Gly residues" evidence="1">
    <location>
        <begin position="497"/>
        <end position="513"/>
    </location>
</feature>
<feature type="transmembrane region" description="Helical" evidence="2">
    <location>
        <begin position="317"/>
        <end position="337"/>
    </location>
</feature>
<evidence type="ECO:0000256" key="2">
    <source>
        <dbReference type="SAM" id="Phobius"/>
    </source>
</evidence>
<feature type="transmembrane region" description="Helical" evidence="2">
    <location>
        <begin position="260"/>
        <end position="285"/>
    </location>
</feature>
<name>A0ABN2NG86_9MICO</name>
<feature type="transmembrane region" description="Helical" evidence="2">
    <location>
        <begin position="192"/>
        <end position="214"/>
    </location>
</feature>
<keyword evidence="2" id="KW-0812">Transmembrane</keyword>
<gene>
    <name evidence="3" type="ORF">GCM10009751_23990</name>
</gene>
<reference evidence="3 4" key="1">
    <citation type="journal article" date="2019" name="Int. J. Syst. Evol. Microbiol.">
        <title>The Global Catalogue of Microorganisms (GCM) 10K type strain sequencing project: providing services to taxonomists for standard genome sequencing and annotation.</title>
        <authorList>
            <consortium name="The Broad Institute Genomics Platform"/>
            <consortium name="The Broad Institute Genome Sequencing Center for Infectious Disease"/>
            <person name="Wu L."/>
            <person name="Ma J."/>
        </authorList>
    </citation>
    <scope>NUCLEOTIDE SEQUENCE [LARGE SCALE GENOMIC DNA]</scope>
    <source>
        <strain evidence="3 4">JCM 14326</strain>
    </source>
</reference>
<feature type="compositionally biased region" description="Low complexity" evidence="1">
    <location>
        <begin position="421"/>
        <end position="447"/>
    </location>
</feature>
<feature type="transmembrane region" description="Helical" evidence="2">
    <location>
        <begin position="116"/>
        <end position="139"/>
    </location>
</feature>
<evidence type="ECO:0008006" key="5">
    <source>
        <dbReference type="Google" id="ProtNLM"/>
    </source>
</evidence>
<evidence type="ECO:0000313" key="4">
    <source>
        <dbReference type="Proteomes" id="UP001501094"/>
    </source>
</evidence>
<keyword evidence="2" id="KW-0472">Membrane</keyword>
<proteinExistence type="predicted"/>